<evidence type="ECO:0000256" key="1">
    <source>
        <dbReference type="SAM" id="MobiDB-lite"/>
    </source>
</evidence>
<dbReference type="RefSeq" id="WP_131411986.1">
    <property type="nucleotide sequence ID" value="NZ_SJTG01000005.1"/>
</dbReference>
<proteinExistence type="predicted"/>
<sequence length="64" mass="7161">MNQPPKPLSLANIHDVYSGVVDKREREPEVASPVYKTTNRFSRESSHTGVAPAKPLAPGTRYRR</sequence>
<evidence type="ECO:0000313" key="2">
    <source>
        <dbReference type="EMBL" id="TCI06999.1"/>
    </source>
</evidence>
<gene>
    <name evidence="2" type="ORF">EZM97_30755</name>
</gene>
<dbReference type="AlphaFoldDB" id="A0A4R0YMJ1"/>
<organism evidence="2 3">
    <name type="scientific">Dyella soli</name>
    <dbReference type="NCBI Taxonomy" id="522319"/>
    <lineage>
        <taxon>Bacteria</taxon>
        <taxon>Pseudomonadati</taxon>
        <taxon>Pseudomonadota</taxon>
        <taxon>Gammaproteobacteria</taxon>
        <taxon>Lysobacterales</taxon>
        <taxon>Rhodanobacteraceae</taxon>
        <taxon>Dyella</taxon>
    </lineage>
</organism>
<feature type="region of interest" description="Disordered" evidence="1">
    <location>
        <begin position="37"/>
        <end position="64"/>
    </location>
</feature>
<protein>
    <submittedName>
        <fullName evidence="2">Uncharacterized protein</fullName>
    </submittedName>
</protein>
<dbReference type="Proteomes" id="UP000291822">
    <property type="component" value="Unassembled WGS sequence"/>
</dbReference>
<dbReference type="EMBL" id="SJTG01000005">
    <property type="protein sequence ID" value="TCI06999.1"/>
    <property type="molecule type" value="Genomic_DNA"/>
</dbReference>
<reference evidence="2 3" key="1">
    <citation type="submission" date="2019-02" db="EMBL/GenBank/DDBJ databases">
        <title>Dyella amyloliquefaciens sp. nov., isolated from forest soil.</title>
        <authorList>
            <person name="Gao Z.-H."/>
            <person name="Qiu L.-H."/>
        </authorList>
    </citation>
    <scope>NUCLEOTIDE SEQUENCE [LARGE SCALE GENOMIC DNA]</scope>
    <source>
        <strain evidence="2 3">KACC 12747</strain>
    </source>
</reference>
<evidence type="ECO:0000313" key="3">
    <source>
        <dbReference type="Proteomes" id="UP000291822"/>
    </source>
</evidence>
<name>A0A4R0YMJ1_9GAMM</name>
<accession>A0A4R0YMJ1</accession>
<keyword evidence="3" id="KW-1185">Reference proteome</keyword>
<comment type="caution">
    <text evidence="2">The sequence shown here is derived from an EMBL/GenBank/DDBJ whole genome shotgun (WGS) entry which is preliminary data.</text>
</comment>